<dbReference type="Proteomes" id="UP000381378">
    <property type="component" value="Unassembled WGS sequence"/>
</dbReference>
<name>A0A5E7UT41_PSEFL</name>
<reference evidence="1 2" key="1">
    <citation type="submission" date="2019-09" db="EMBL/GenBank/DDBJ databases">
        <authorList>
            <person name="Chandra G."/>
            <person name="Truman W A."/>
        </authorList>
    </citation>
    <scope>NUCLEOTIDE SEQUENCE [LARGE SCALE GENOMIC DNA]</scope>
    <source>
        <strain evidence="1">PS928</strain>
    </source>
</reference>
<evidence type="ECO:0000313" key="1">
    <source>
        <dbReference type="EMBL" id="VVQ10784.1"/>
    </source>
</evidence>
<dbReference type="RefSeq" id="WP_150786934.1">
    <property type="nucleotide sequence ID" value="NZ_CABVJF010000014.1"/>
</dbReference>
<evidence type="ECO:0000313" key="2">
    <source>
        <dbReference type="Proteomes" id="UP000381378"/>
    </source>
</evidence>
<dbReference type="EMBL" id="CABVJF010000014">
    <property type="protein sequence ID" value="VVQ10784.1"/>
    <property type="molecule type" value="Genomic_DNA"/>
</dbReference>
<sequence length="103" mass="11413">MRTVRQFVDDPSAKYGFRSVPATYEDAEKITGFRLDRRVNYSITQEGEVEQESWCTLDCSGCSCGCEGGCSCGPSTGCSECGYTGKRRHHFGFPPSPPDRKKL</sequence>
<organism evidence="1 2">
    <name type="scientific">Pseudomonas fluorescens</name>
    <dbReference type="NCBI Taxonomy" id="294"/>
    <lineage>
        <taxon>Bacteria</taxon>
        <taxon>Pseudomonadati</taxon>
        <taxon>Pseudomonadota</taxon>
        <taxon>Gammaproteobacteria</taxon>
        <taxon>Pseudomonadales</taxon>
        <taxon>Pseudomonadaceae</taxon>
        <taxon>Pseudomonas</taxon>
    </lineage>
</organism>
<dbReference type="OrthoDB" id="7025185at2"/>
<gene>
    <name evidence="1" type="ORF">PS928_03658</name>
</gene>
<accession>A0A5E7UT41</accession>
<protein>
    <submittedName>
        <fullName evidence="1">Uncharacterized protein</fullName>
    </submittedName>
</protein>
<dbReference type="AlphaFoldDB" id="A0A5E7UT41"/>
<proteinExistence type="predicted"/>